<dbReference type="OrthoDB" id="43543at2759"/>
<reference evidence="2" key="2">
    <citation type="submission" date="2021-04" db="EMBL/GenBank/DDBJ databases">
        <authorList>
            <person name="Podell S."/>
        </authorList>
    </citation>
    <scope>NUCLEOTIDE SEQUENCE</scope>
    <source>
        <strain evidence="2">Hildebrandi</strain>
    </source>
</reference>
<protein>
    <submittedName>
        <fullName evidence="2">Ankyrin repeat domain protein</fullName>
    </submittedName>
</protein>
<keyword evidence="3" id="KW-1185">Reference proteome</keyword>
<dbReference type="EMBL" id="JAGRRH010000017">
    <property type="protein sequence ID" value="KAG7353005.1"/>
    <property type="molecule type" value="Genomic_DNA"/>
</dbReference>
<dbReference type="Proteomes" id="UP000693970">
    <property type="component" value="Unassembled WGS sequence"/>
</dbReference>
<evidence type="ECO:0000313" key="2">
    <source>
        <dbReference type="EMBL" id="KAG7353005.1"/>
    </source>
</evidence>
<gene>
    <name evidence="2" type="ORF">IV203_009053</name>
</gene>
<proteinExistence type="predicted"/>
<evidence type="ECO:0000256" key="1">
    <source>
        <dbReference type="SAM" id="MobiDB-lite"/>
    </source>
</evidence>
<feature type="region of interest" description="Disordered" evidence="1">
    <location>
        <begin position="278"/>
        <end position="331"/>
    </location>
</feature>
<evidence type="ECO:0000313" key="3">
    <source>
        <dbReference type="Proteomes" id="UP000693970"/>
    </source>
</evidence>
<dbReference type="AlphaFoldDB" id="A0A9K3PMJ8"/>
<accession>A0A9K3PMJ8</accession>
<dbReference type="Pfam" id="PF13857">
    <property type="entry name" value="Ank_5"/>
    <property type="match status" value="1"/>
</dbReference>
<name>A0A9K3PMJ8_9STRA</name>
<comment type="caution">
    <text evidence="2">The sequence shown here is derived from an EMBL/GenBank/DDBJ whole genome shotgun (WGS) entry which is preliminary data.</text>
</comment>
<reference evidence="2" key="1">
    <citation type="journal article" date="2021" name="Sci. Rep.">
        <title>Diploid genomic architecture of Nitzschia inconspicua, an elite biomass production diatom.</title>
        <authorList>
            <person name="Oliver A."/>
            <person name="Podell S."/>
            <person name="Pinowska A."/>
            <person name="Traller J.C."/>
            <person name="Smith S.R."/>
            <person name="McClure R."/>
            <person name="Beliaev A."/>
            <person name="Bohutskyi P."/>
            <person name="Hill E.A."/>
            <person name="Rabines A."/>
            <person name="Zheng H."/>
            <person name="Allen L.Z."/>
            <person name="Kuo A."/>
            <person name="Grigoriev I.V."/>
            <person name="Allen A.E."/>
            <person name="Hazlebeck D."/>
            <person name="Allen E.E."/>
        </authorList>
    </citation>
    <scope>NUCLEOTIDE SEQUENCE</scope>
    <source>
        <strain evidence="2">Hildebrandi</strain>
    </source>
</reference>
<sequence length="367" mass="40329">MSGTFTEEIMMSFSNANDDRLSGSMPLNQGTHARNTTAVSMESQPSSQAPTRDEMNAVFQFCRKNLWTSVLNSVRNNPRIATTNMTMQNNITTTIIHQAITSKGDTSLRAKVVEEILCVAPDAAMIKNGYGSLPLHVIAQRNTKMDAKAKERLIRKLLQAFPGALTQQGGVGLRTPLHIIFTDYVSPRLTEDMIQQGAQACFMRDKKGFLPIHVACSRHCSPEKLQMLLEVNPGSLYATTNDGDGLLDLATKHSTKSHPNYALIDDLRRRLQLSIAPHHFTPKQVSSTDSNDDSYGTSDGSPASVIRAPAIASGRAASKTTNSRKRKRKVTADDNIKSMVDNTQAQANLLLLFSRQTHDDIKNFASV</sequence>
<dbReference type="InterPro" id="IPR002110">
    <property type="entry name" value="Ankyrin_rpt"/>
</dbReference>
<feature type="compositionally biased region" description="Polar residues" evidence="1">
    <location>
        <begin position="283"/>
        <end position="301"/>
    </location>
</feature>
<organism evidence="2 3">
    <name type="scientific">Nitzschia inconspicua</name>
    <dbReference type="NCBI Taxonomy" id="303405"/>
    <lineage>
        <taxon>Eukaryota</taxon>
        <taxon>Sar</taxon>
        <taxon>Stramenopiles</taxon>
        <taxon>Ochrophyta</taxon>
        <taxon>Bacillariophyta</taxon>
        <taxon>Bacillariophyceae</taxon>
        <taxon>Bacillariophycidae</taxon>
        <taxon>Bacillariales</taxon>
        <taxon>Bacillariaceae</taxon>
        <taxon>Nitzschia</taxon>
    </lineage>
</organism>